<keyword evidence="2" id="KW-0472">Membrane</keyword>
<keyword evidence="2" id="KW-1133">Transmembrane helix</keyword>
<dbReference type="PhylomeDB" id="A0A0D2WQ13"/>
<feature type="compositionally biased region" description="Polar residues" evidence="1">
    <location>
        <begin position="986"/>
        <end position="1003"/>
    </location>
</feature>
<feature type="compositionally biased region" description="Low complexity" evidence="1">
    <location>
        <begin position="725"/>
        <end position="745"/>
    </location>
</feature>
<feature type="chain" id="PRO_5002270105" description="Polymorphic outer membrane protein" evidence="3">
    <location>
        <begin position="23"/>
        <end position="1021"/>
    </location>
</feature>
<dbReference type="InterPro" id="IPR006626">
    <property type="entry name" value="PbH1"/>
</dbReference>
<dbReference type="AlphaFoldDB" id="A0A0D2WQ13"/>
<evidence type="ECO:0000313" key="5">
    <source>
        <dbReference type="Proteomes" id="UP000008743"/>
    </source>
</evidence>
<keyword evidence="5" id="KW-1185">Reference proteome</keyword>
<dbReference type="PANTHER" id="PTHR11319">
    <property type="entry name" value="G PROTEIN-COUPLED RECEPTOR-RELATED"/>
    <property type="match status" value="1"/>
</dbReference>
<feature type="region of interest" description="Disordered" evidence="1">
    <location>
        <begin position="982"/>
        <end position="1021"/>
    </location>
</feature>
<dbReference type="Gene3D" id="2.160.20.10">
    <property type="entry name" value="Single-stranded right-handed beta-helix, Pectin lyase-like"/>
    <property type="match status" value="1"/>
</dbReference>
<dbReference type="InterPro" id="IPR012334">
    <property type="entry name" value="Pectin_lyas_fold"/>
</dbReference>
<sequence length="1021" mass="102864">MACRPLLLLAVLACIFTVPAAAQCSNTGAVANVAAIQTLLNNAAMTTICLPAQTYAFGSSGTPLTITRNVNIVGTNTIFTIGSNAARFFTISANLALVNITGLTLDATGSSYTSQGRCISVAANTRLVLGNTKFIGAASLQGALYLTSGSSAEGTGLSFSACGYSSGLFGSTSYGSAVYLEGSTTFTCTGCTFKDSVNGYNVYGGAFYLATKSYVRIYDSTFSTNAAGYAGGVADVENNSVFEVFNSNFTGNFADTDSSGGGVVYAKDGTSVWFQGCNFMSNSAKGQSGGVIFAGATANITLLQSTFTTNTASSYGAIVYTGTQPSINIIGSTFSSNSATIGGIVYTGGTASITISGSTFTSNSATSSNGGVVSNGGIVYTGNTATITISGSTFTANKATSADAGVLYVGNGAGIIIDNSTFTSNTAYTDAGVIRTGTTSQVTITSSTFSQNSASGAGGVFLLEGASSAVVASDTLFYSNQAISGGVLDMISSNTLRASFFRCNFTANLLSSASGTGGTVFRVRNNQIVVVDTTLTGNVRASTTNNVGMIQVDSTGRVGVVNSQLSGNSGTKQFDALLASATLLTLGANITPSGTTMINEPNLAAYCIDCKAIAPFLCTAVPACAFVSSSRVMTPTSLLSSATPSSATPSSATPSVTPSSATPSSATPSVTPSSATPSVTPSSATPSVTPSSATPSVTPSSATPLSVTPSSDTPLVESSSAIPASVTPSSDTPSLTPSSHTPPVVESSATPLSSDTPVSSHTPVPSDTPLSSATPLSSDTPLSSATPPLSSATPDSSETSLPEASSATPSSHSVLHSQTPVSSTRVATYTGVGPNSQGASSNNTAIIGAVAAGVVLLVLLCLFLVVHRRRRQTKSKRKSPSSDIELSHQFEIHGNPLAYATHTSDAAGADGNELYNNPLFANPVYDDLSATAATKTYDELIGTESTYDTLAGASTYDSLHAPAYDKEQEALYGNVDAPAADVGQADSGQTNYASIVQRGSQQLDPVPSGSDGGSQSNSTLH</sequence>
<feature type="region of interest" description="Disordered" evidence="1">
    <location>
        <begin position="637"/>
        <end position="822"/>
    </location>
</feature>
<dbReference type="EMBL" id="KE346364">
    <property type="protein sequence ID" value="KJE92958.1"/>
    <property type="molecule type" value="Genomic_DNA"/>
</dbReference>
<dbReference type="PANTHER" id="PTHR11319:SF35">
    <property type="entry name" value="OUTER MEMBRANE PROTEIN PMPC-RELATED"/>
    <property type="match status" value="1"/>
</dbReference>
<gene>
    <name evidence="4" type="ORF">CAOG_003830</name>
</gene>
<name>A0A0D2WQ13_CAPO3</name>
<dbReference type="InterPro" id="IPR011050">
    <property type="entry name" value="Pectin_lyase_fold/virulence"/>
</dbReference>
<feature type="signal peptide" evidence="3">
    <location>
        <begin position="1"/>
        <end position="22"/>
    </location>
</feature>
<keyword evidence="3" id="KW-0732">Signal</keyword>
<evidence type="ECO:0000256" key="3">
    <source>
        <dbReference type="SAM" id="SignalP"/>
    </source>
</evidence>
<proteinExistence type="predicted"/>
<dbReference type="eggNOG" id="KOG3607">
    <property type="taxonomic scope" value="Eukaryota"/>
</dbReference>
<feature type="transmembrane region" description="Helical" evidence="2">
    <location>
        <begin position="845"/>
        <end position="866"/>
    </location>
</feature>
<feature type="compositionally biased region" description="Polar residues" evidence="1">
    <location>
        <begin position="798"/>
        <end position="822"/>
    </location>
</feature>
<feature type="compositionally biased region" description="Polar residues" evidence="1">
    <location>
        <begin position="712"/>
        <end position="722"/>
    </location>
</feature>
<dbReference type="SUPFAM" id="SSF51126">
    <property type="entry name" value="Pectin lyase-like"/>
    <property type="match status" value="2"/>
</dbReference>
<keyword evidence="2" id="KW-0812">Transmembrane</keyword>
<dbReference type="SMART" id="SM00710">
    <property type="entry name" value="PbH1"/>
    <property type="match status" value="8"/>
</dbReference>
<feature type="compositionally biased region" description="Low complexity" evidence="1">
    <location>
        <begin position="637"/>
        <end position="711"/>
    </location>
</feature>
<evidence type="ECO:0008006" key="6">
    <source>
        <dbReference type="Google" id="ProtNLM"/>
    </source>
</evidence>
<evidence type="ECO:0000313" key="4">
    <source>
        <dbReference type="EMBL" id="KJE92958.1"/>
    </source>
</evidence>
<feature type="compositionally biased region" description="Polar residues" evidence="1">
    <location>
        <begin position="747"/>
        <end position="763"/>
    </location>
</feature>
<reference evidence="5" key="1">
    <citation type="submission" date="2011-02" db="EMBL/GenBank/DDBJ databases">
        <title>The Genome Sequence of Capsaspora owczarzaki ATCC 30864.</title>
        <authorList>
            <person name="Russ C."/>
            <person name="Cuomo C."/>
            <person name="Burger G."/>
            <person name="Gray M.W."/>
            <person name="Holland P.W.H."/>
            <person name="King N."/>
            <person name="Lang F.B.F."/>
            <person name="Roger A.J."/>
            <person name="Ruiz-Trillo I."/>
            <person name="Young S.K."/>
            <person name="Zeng Q."/>
            <person name="Gargeya S."/>
            <person name="Alvarado L."/>
            <person name="Berlin A."/>
            <person name="Chapman S.B."/>
            <person name="Chen Z."/>
            <person name="Freedman E."/>
            <person name="Gellesch M."/>
            <person name="Goldberg J."/>
            <person name="Griggs A."/>
            <person name="Gujja S."/>
            <person name="Heilman E."/>
            <person name="Heiman D."/>
            <person name="Howarth C."/>
            <person name="Mehta T."/>
            <person name="Neiman D."/>
            <person name="Pearson M."/>
            <person name="Roberts A."/>
            <person name="Saif S."/>
            <person name="Shea T."/>
            <person name="Shenoy N."/>
            <person name="Sisk P."/>
            <person name="Stolte C."/>
            <person name="Sykes S."/>
            <person name="White J."/>
            <person name="Yandava C."/>
            <person name="Haas B."/>
            <person name="Nusbaum C."/>
            <person name="Birren B."/>
        </authorList>
    </citation>
    <scope>NUCLEOTIDE SEQUENCE</scope>
    <source>
        <strain evidence="5">ATCC 30864</strain>
    </source>
</reference>
<dbReference type="InParanoid" id="A0A0D2WQ13"/>
<dbReference type="OrthoDB" id="541289at2759"/>
<evidence type="ECO:0000256" key="1">
    <source>
        <dbReference type="SAM" id="MobiDB-lite"/>
    </source>
</evidence>
<accession>A0A0D2WQ13</accession>
<dbReference type="Gene3D" id="1.20.5.510">
    <property type="entry name" value="Single helix bin"/>
    <property type="match status" value="1"/>
</dbReference>
<organism evidence="4 5">
    <name type="scientific">Capsaspora owczarzaki (strain ATCC 30864)</name>
    <dbReference type="NCBI Taxonomy" id="595528"/>
    <lineage>
        <taxon>Eukaryota</taxon>
        <taxon>Filasterea</taxon>
        <taxon>Capsaspora</taxon>
    </lineage>
</organism>
<protein>
    <recommendedName>
        <fullName evidence="6">Polymorphic outer membrane protein</fullName>
    </recommendedName>
</protein>
<dbReference type="PRINTS" id="PR01217">
    <property type="entry name" value="PRICHEXTENSN"/>
</dbReference>
<dbReference type="Proteomes" id="UP000008743">
    <property type="component" value="Unassembled WGS sequence"/>
</dbReference>
<dbReference type="STRING" id="595528.A0A0D2WQ13"/>
<feature type="compositionally biased region" description="Low complexity" evidence="1">
    <location>
        <begin position="765"/>
        <end position="797"/>
    </location>
</feature>
<evidence type="ECO:0000256" key="2">
    <source>
        <dbReference type="SAM" id="Phobius"/>
    </source>
</evidence>